<dbReference type="PANTHER" id="PTHR45339">
    <property type="entry name" value="HYBRID SIGNAL TRANSDUCTION HISTIDINE KINASE J"/>
    <property type="match status" value="1"/>
</dbReference>
<dbReference type="InterPro" id="IPR013655">
    <property type="entry name" value="PAS_fold_3"/>
</dbReference>
<dbReference type="Gene3D" id="3.30.565.10">
    <property type="entry name" value="Histidine kinase-like ATPase, C-terminal domain"/>
    <property type="match status" value="1"/>
</dbReference>
<evidence type="ECO:0000256" key="9">
    <source>
        <dbReference type="ARBA" id="ARBA00064003"/>
    </source>
</evidence>
<dbReference type="CDD" id="cd00130">
    <property type="entry name" value="PAS"/>
    <property type="match status" value="2"/>
</dbReference>
<keyword evidence="6" id="KW-0418">Kinase</keyword>
<comment type="subunit">
    <text evidence="9">At low DSF concentrations, interacts with RpfF.</text>
</comment>
<dbReference type="Pfam" id="PF00512">
    <property type="entry name" value="HisKA"/>
    <property type="match status" value="1"/>
</dbReference>
<feature type="domain" description="Histidine kinase" evidence="13">
    <location>
        <begin position="727"/>
        <end position="948"/>
    </location>
</feature>
<dbReference type="Gene3D" id="1.10.287.130">
    <property type="match status" value="1"/>
</dbReference>
<feature type="modified residue" description="4-aspartylphosphate" evidence="11">
    <location>
        <position position="1016"/>
    </location>
</feature>
<dbReference type="InterPro" id="IPR001610">
    <property type="entry name" value="PAC"/>
</dbReference>
<dbReference type="InterPro" id="IPR005467">
    <property type="entry name" value="His_kinase_dom"/>
</dbReference>
<dbReference type="InterPro" id="IPR001789">
    <property type="entry name" value="Sig_transdc_resp-reg_receiver"/>
</dbReference>
<keyword evidence="12" id="KW-0472">Membrane</keyword>
<feature type="domain" description="PAC" evidence="16">
    <location>
        <begin position="656"/>
        <end position="709"/>
    </location>
</feature>
<evidence type="ECO:0000256" key="7">
    <source>
        <dbReference type="ARBA" id="ARBA00022840"/>
    </source>
</evidence>
<dbReference type="Pfam" id="PF08448">
    <property type="entry name" value="PAS_4"/>
    <property type="match status" value="1"/>
</dbReference>
<dbReference type="Pfam" id="PF08447">
    <property type="entry name" value="PAS_3"/>
    <property type="match status" value="1"/>
</dbReference>
<keyword evidence="8" id="KW-0902">Two-component regulatory system</keyword>
<dbReference type="SUPFAM" id="SSF55785">
    <property type="entry name" value="PYP-like sensor domain (PAS domain)"/>
    <property type="match status" value="2"/>
</dbReference>
<keyword evidence="7" id="KW-0067">ATP-binding</keyword>
<dbReference type="GO" id="GO:0000155">
    <property type="term" value="F:phosphorelay sensor kinase activity"/>
    <property type="evidence" value="ECO:0007669"/>
    <property type="project" value="InterPro"/>
</dbReference>
<evidence type="ECO:0000256" key="1">
    <source>
        <dbReference type="ARBA" id="ARBA00000085"/>
    </source>
</evidence>
<dbReference type="SMART" id="SM00091">
    <property type="entry name" value="PAS"/>
    <property type="match status" value="2"/>
</dbReference>
<evidence type="ECO:0000313" key="18">
    <source>
        <dbReference type="Proteomes" id="UP001157439"/>
    </source>
</evidence>
<dbReference type="PROSITE" id="PS50109">
    <property type="entry name" value="HIS_KIN"/>
    <property type="match status" value="1"/>
</dbReference>
<dbReference type="PROSITE" id="PS50110">
    <property type="entry name" value="RESPONSE_REGULATORY"/>
    <property type="match status" value="2"/>
</dbReference>
<dbReference type="InterPro" id="IPR013656">
    <property type="entry name" value="PAS_4"/>
</dbReference>
<dbReference type="Gene3D" id="3.40.50.2300">
    <property type="match status" value="2"/>
</dbReference>
<keyword evidence="4" id="KW-0808">Transferase</keyword>
<dbReference type="SUPFAM" id="SSF55874">
    <property type="entry name" value="ATPase domain of HSP90 chaperone/DNA topoisomerase II/histidine kinase"/>
    <property type="match status" value="1"/>
</dbReference>
<evidence type="ECO:0000313" key="17">
    <source>
        <dbReference type="EMBL" id="GLS82398.1"/>
    </source>
</evidence>
<evidence type="ECO:0000259" key="13">
    <source>
        <dbReference type="PROSITE" id="PS50109"/>
    </source>
</evidence>
<accession>A0AA37WVE7</accession>
<evidence type="ECO:0000256" key="10">
    <source>
        <dbReference type="ARBA" id="ARBA00068150"/>
    </source>
</evidence>
<dbReference type="EMBL" id="BSPO01000001">
    <property type="protein sequence ID" value="GLS82398.1"/>
    <property type="molecule type" value="Genomic_DNA"/>
</dbReference>
<dbReference type="CDD" id="cd16922">
    <property type="entry name" value="HATPase_EvgS-ArcB-TorS-like"/>
    <property type="match status" value="1"/>
</dbReference>
<protein>
    <recommendedName>
        <fullName evidence="10">Sensory/regulatory protein RpfC</fullName>
        <ecNumber evidence="2">2.7.13.3</ecNumber>
    </recommendedName>
</protein>
<feature type="domain" description="Response regulatory" evidence="14">
    <location>
        <begin position="1111"/>
        <end position="1227"/>
    </location>
</feature>
<dbReference type="SMART" id="SM00086">
    <property type="entry name" value="PAC"/>
    <property type="match status" value="1"/>
</dbReference>
<organism evidence="17 18">
    <name type="scientific">Paraferrimonas haliotis</name>
    <dbReference type="NCBI Taxonomy" id="2013866"/>
    <lineage>
        <taxon>Bacteria</taxon>
        <taxon>Pseudomonadati</taxon>
        <taxon>Pseudomonadota</taxon>
        <taxon>Gammaproteobacteria</taxon>
        <taxon>Alteromonadales</taxon>
        <taxon>Ferrimonadaceae</taxon>
        <taxon>Paraferrimonas</taxon>
    </lineage>
</organism>
<sequence>MNSASQEAQLKLPIQKSYNRAVFYTYIGVIILALFSAYLVFSGQKKQLIDKRESQVEQHVVQIDMLLESSLRAITSIKALAEGHVQSGQVLRASRMQDFLEYDDSTNKFFSRKFPLDHGDSLLNMGQISGVGETLNRDDSFYLELDMMFDMAMAFPIAKETAPKASSIYYLSKNNMMVNYPEKSGLSFRPQMLNQRNFLLAAPAQNPTRNMFWSEAYTAPNSKGLMTTIGVPVYNKNEFLGSINLEMTLSSLAWQIRQYFRMQGTVILLDQANNILSHSDFNQDDSNRIYHLSQRIPSELHSIPEAELVDAKGGMIRNNYFIHAVPLDNAPWTLLYIQPVEDLYQDAWDKLESSFFMVVIALSILVTIVHWLTRRTFVSPASRLLTHLEDCAVEPQEPPSKVDPGWRPWFQLVSRIFEEHQQYNLHLSEQNKRLDALVAERTASLKQTTERRERDFALLRSLIDSIPEAISFKDPEGRYLGCNKSAERMIGLSENEIIGRRASDFDSLDNSRETLEDEQTVLQSLTAVRKLKQMEVAGKQMLFDSLNMPFTNRRGELLGLISIWRDVTREHDAAEQLRRSEERYQLAMGAVEDGLWDWYLDSEQIICNDTYYTMLGFKPGEFPPLISALEGLIHPDDVAMREQIVDEFMANPTGAFEAEYRVRSKSGEYLWLLARGRIVEFSDTGVPVRMVGTHKDITRQKNNEEDLLVAKQEAESANLYKSEFLANMSHEIRTPMNAIIGMLQLAQRTPLTSQQKDYLDKAGFSAQSLLRIINDILDFSKIEAGKLELESVDFALEQVLEHAINLNALNAQEKGVELLLHAPQAAQLHLMGDPLRLGQVLINLLSNAVKFTSEGEIELGCEVVSKDAGQTVLKLWVRDTGVGIHKHQQKRLFEAFSQADGSTTREYGGTGLGLSICRHLVALMGGSMELESEPGQGSTFFFQLPFEIAQNAQKAPLVVPSVLNDLSVLVVDDNASAAEIYGHMLKSFHFKVDSASSGAQALYKLAKQPVDLLLLDWMMPEMDGLNVVAELENLVAKGQIKRRPKIIMMTAYTAEPLQQEVGENGVEALLQKPIKSSSLLDNIIEVFNDDKPTKADEVDPDKQPQDVIKAELLLVEDNIINQQVACELLRSSGYAVDVADNGQIALQMVSEKTYQAVLMDIQMPVMDGLTATKELRKRYSAQELPVIAMTAHAMSGDKEKSLAAGMNDHITKPIVLQQLFDTLTKHIKA</sequence>
<evidence type="ECO:0000256" key="5">
    <source>
        <dbReference type="ARBA" id="ARBA00022741"/>
    </source>
</evidence>
<dbReference type="InterPro" id="IPR003594">
    <property type="entry name" value="HATPase_dom"/>
</dbReference>
<dbReference type="CDD" id="cd17546">
    <property type="entry name" value="REC_hyHK_CKI1_RcsC-like"/>
    <property type="match status" value="2"/>
</dbReference>
<keyword evidence="5" id="KW-0547">Nucleotide-binding</keyword>
<dbReference type="InterPro" id="IPR036097">
    <property type="entry name" value="HisK_dim/P_sf"/>
</dbReference>
<evidence type="ECO:0000259" key="15">
    <source>
        <dbReference type="PROSITE" id="PS50112"/>
    </source>
</evidence>
<feature type="transmembrane region" description="Helical" evidence="12">
    <location>
        <begin position="355"/>
        <end position="373"/>
    </location>
</feature>
<comment type="catalytic activity">
    <reaction evidence="1">
        <text>ATP + protein L-histidine = ADP + protein N-phospho-L-histidine.</text>
        <dbReference type="EC" id="2.7.13.3"/>
    </reaction>
</comment>
<feature type="modified residue" description="4-aspartylphosphate" evidence="11">
    <location>
        <position position="1160"/>
    </location>
</feature>
<dbReference type="InterPro" id="IPR000014">
    <property type="entry name" value="PAS"/>
</dbReference>
<dbReference type="SMART" id="SM00388">
    <property type="entry name" value="HisKA"/>
    <property type="match status" value="1"/>
</dbReference>
<keyword evidence="18" id="KW-1185">Reference proteome</keyword>
<dbReference type="PRINTS" id="PR00344">
    <property type="entry name" value="BCTRLSENSOR"/>
</dbReference>
<keyword evidence="3 11" id="KW-0597">Phosphoprotein</keyword>
<dbReference type="InterPro" id="IPR003661">
    <property type="entry name" value="HisK_dim/P_dom"/>
</dbReference>
<feature type="transmembrane region" description="Helical" evidence="12">
    <location>
        <begin position="21"/>
        <end position="41"/>
    </location>
</feature>
<keyword evidence="12" id="KW-0812">Transmembrane</keyword>
<dbReference type="SMART" id="SM00448">
    <property type="entry name" value="REC"/>
    <property type="match status" value="2"/>
</dbReference>
<evidence type="ECO:0000256" key="11">
    <source>
        <dbReference type="PROSITE-ProRule" id="PRU00169"/>
    </source>
</evidence>
<evidence type="ECO:0000259" key="16">
    <source>
        <dbReference type="PROSITE" id="PS50113"/>
    </source>
</evidence>
<name>A0AA37WVE7_9GAMM</name>
<evidence type="ECO:0000256" key="6">
    <source>
        <dbReference type="ARBA" id="ARBA00022777"/>
    </source>
</evidence>
<feature type="domain" description="PAC" evidence="16">
    <location>
        <begin position="527"/>
        <end position="579"/>
    </location>
</feature>
<dbReference type="PROSITE" id="PS50112">
    <property type="entry name" value="PAS"/>
    <property type="match status" value="1"/>
</dbReference>
<dbReference type="Pfam" id="PF00072">
    <property type="entry name" value="Response_reg"/>
    <property type="match status" value="2"/>
</dbReference>
<dbReference type="PANTHER" id="PTHR45339:SF1">
    <property type="entry name" value="HYBRID SIGNAL TRANSDUCTION HISTIDINE KINASE J"/>
    <property type="match status" value="1"/>
</dbReference>
<dbReference type="GO" id="GO:0005524">
    <property type="term" value="F:ATP binding"/>
    <property type="evidence" value="ECO:0007669"/>
    <property type="project" value="UniProtKB-KW"/>
</dbReference>
<dbReference type="Pfam" id="PF02518">
    <property type="entry name" value="HATPase_c"/>
    <property type="match status" value="1"/>
</dbReference>
<evidence type="ECO:0000256" key="8">
    <source>
        <dbReference type="ARBA" id="ARBA00023012"/>
    </source>
</evidence>
<evidence type="ECO:0000256" key="3">
    <source>
        <dbReference type="ARBA" id="ARBA00022553"/>
    </source>
</evidence>
<dbReference type="FunFam" id="1.10.287.130:FF:000002">
    <property type="entry name" value="Two-component osmosensing histidine kinase"/>
    <property type="match status" value="1"/>
</dbReference>
<dbReference type="Proteomes" id="UP001157439">
    <property type="component" value="Unassembled WGS sequence"/>
</dbReference>
<dbReference type="CDD" id="cd00082">
    <property type="entry name" value="HisKA"/>
    <property type="match status" value="1"/>
</dbReference>
<feature type="domain" description="PAS" evidence="15">
    <location>
        <begin position="455"/>
        <end position="500"/>
    </location>
</feature>
<dbReference type="InterPro" id="IPR036890">
    <property type="entry name" value="HATPase_C_sf"/>
</dbReference>
<gene>
    <name evidence="17" type="ORF">GCM10007894_03750</name>
</gene>
<dbReference type="PROSITE" id="PS50113">
    <property type="entry name" value="PAC"/>
    <property type="match status" value="2"/>
</dbReference>
<dbReference type="Gene3D" id="3.30.450.20">
    <property type="entry name" value="PAS domain"/>
    <property type="match status" value="4"/>
</dbReference>
<keyword evidence="12" id="KW-1133">Transmembrane helix</keyword>
<dbReference type="FunFam" id="3.30.565.10:FF:000010">
    <property type="entry name" value="Sensor histidine kinase RcsC"/>
    <property type="match status" value="1"/>
</dbReference>
<proteinExistence type="predicted"/>
<dbReference type="SMART" id="SM00387">
    <property type="entry name" value="HATPase_c"/>
    <property type="match status" value="1"/>
</dbReference>
<evidence type="ECO:0000256" key="12">
    <source>
        <dbReference type="SAM" id="Phobius"/>
    </source>
</evidence>
<dbReference type="NCBIfam" id="TIGR00229">
    <property type="entry name" value="sensory_box"/>
    <property type="match status" value="1"/>
</dbReference>
<dbReference type="InterPro" id="IPR011006">
    <property type="entry name" value="CheY-like_superfamily"/>
</dbReference>
<comment type="caution">
    <text evidence="17">The sequence shown here is derived from an EMBL/GenBank/DDBJ whole genome shotgun (WGS) entry which is preliminary data.</text>
</comment>
<dbReference type="SUPFAM" id="SSF47384">
    <property type="entry name" value="Homodimeric domain of signal transducing histidine kinase"/>
    <property type="match status" value="1"/>
</dbReference>
<dbReference type="EC" id="2.7.13.3" evidence="2"/>
<dbReference type="AlphaFoldDB" id="A0AA37WVE7"/>
<dbReference type="SUPFAM" id="SSF52172">
    <property type="entry name" value="CheY-like"/>
    <property type="match status" value="2"/>
</dbReference>
<feature type="domain" description="Response regulatory" evidence="14">
    <location>
        <begin position="967"/>
        <end position="1087"/>
    </location>
</feature>
<evidence type="ECO:0000259" key="14">
    <source>
        <dbReference type="PROSITE" id="PS50110"/>
    </source>
</evidence>
<evidence type="ECO:0000256" key="2">
    <source>
        <dbReference type="ARBA" id="ARBA00012438"/>
    </source>
</evidence>
<evidence type="ECO:0000256" key="4">
    <source>
        <dbReference type="ARBA" id="ARBA00022679"/>
    </source>
</evidence>
<dbReference type="InterPro" id="IPR035965">
    <property type="entry name" value="PAS-like_dom_sf"/>
</dbReference>
<reference evidence="17 18" key="1">
    <citation type="journal article" date="2014" name="Int. J. Syst. Evol. Microbiol.">
        <title>Complete genome sequence of Corynebacterium casei LMG S-19264T (=DSM 44701T), isolated from a smear-ripened cheese.</title>
        <authorList>
            <consortium name="US DOE Joint Genome Institute (JGI-PGF)"/>
            <person name="Walter F."/>
            <person name="Albersmeier A."/>
            <person name="Kalinowski J."/>
            <person name="Ruckert C."/>
        </authorList>
    </citation>
    <scope>NUCLEOTIDE SEQUENCE [LARGE SCALE GENOMIC DNA]</scope>
    <source>
        <strain evidence="17 18">NBRC 112785</strain>
    </source>
</reference>
<dbReference type="RefSeq" id="WP_095497948.1">
    <property type="nucleotide sequence ID" value="NZ_BSPO01000001.1"/>
</dbReference>
<dbReference type="InterPro" id="IPR004358">
    <property type="entry name" value="Sig_transdc_His_kin-like_C"/>
</dbReference>
<dbReference type="InterPro" id="IPR000700">
    <property type="entry name" value="PAS-assoc_C"/>
</dbReference>